<reference evidence="18" key="2">
    <citation type="submission" date="2015-04" db="EMBL/GenBank/DDBJ databases">
        <title>Genome sequence of Mycobacterium arupense strain GUC1.</title>
        <authorList>
            <person name="Greninger A.L."/>
            <person name="Cunningham G."/>
            <person name="Chiu C.Y."/>
            <person name="Miller S."/>
        </authorList>
    </citation>
    <scope>NUCLEOTIDE SEQUENCE</scope>
    <source>
        <strain evidence="18">GUC1</strain>
    </source>
</reference>
<evidence type="ECO:0000256" key="12">
    <source>
        <dbReference type="NCBIfam" id="TIGR00260"/>
    </source>
</evidence>
<dbReference type="STRING" id="342002.BST15_13770"/>
<evidence type="ECO:0000256" key="15">
    <source>
        <dbReference type="PIRSR" id="PIRSR038945-2"/>
    </source>
</evidence>
<evidence type="ECO:0000313" key="21">
    <source>
        <dbReference type="Proteomes" id="UP000034416"/>
    </source>
</evidence>
<dbReference type="Proteomes" id="UP000034416">
    <property type="component" value="Unassembled WGS sequence"/>
</dbReference>
<dbReference type="UniPathway" id="UPA00050">
    <property type="reaction ID" value="UER00065"/>
</dbReference>
<evidence type="ECO:0000313" key="19">
    <source>
        <dbReference type="EMBL" id="OQZ95685.1"/>
    </source>
</evidence>
<feature type="binding site" evidence="14">
    <location>
        <position position="326"/>
    </location>
    <ligand>
        <name>pyridoxal 5'-phosphate</name>
        <dbReference type="ChEBI" id="CHEBI:597326"/>
    </ligand>
</feature>
<dbReference type="EMBL" id="SSGD01000138">
    <property type="protein sequence ID" value="TXI51813.1"/>
    <property type="molecule type" value="Genomic_DNA"/>
</dbReference>
<evidence type="ECO:0000313" key="22">
    <source>
        <dbReference type="Proteomes" id="UP000192327"/>
    </source>
</evidence>
<comment type="pathway">
    <text evidence="3 13">Amino-acid biosynthesis; L-threonine biosynthesis; L-threonine from L-aspartate: step 5/5.</text>
</comment>
<dbReference type="CDD" id="cd01563">
    <property type="entry name" value="Thr-synth_1"/>
    <property type="match status" value="1"/>
</dbReference>
<feature type="cross-link" description="Isoglutamyl lysine isopeptide (Lys-Gln) (interchain with Q-Cter in protein Pup)" evidence="16">
    <location>
        <position position="151"/>
    </location>
</feature>
<dbReference type="GO" id="GO:0030170">
    <property type="term" value="F:pyridoxal phosphate binding"/>
    <property type="evidence" value="ECO:0007669"/>
    <property type="project" value="InterPro"/>
</dbReference>
<dbReference type="GO" id="GO:0004795">
    <property type="term" value="F:threonine synthase activity"/>
    <property type="evidence" value="ECO:0007669"/>
    <property type="project" value="UniProtKB-UniRule"/>
</dbReference>
<dbReference type="InterPro" id="IPR004450">
    <property type="entry name" value="Thr_synthase-like"/>
</dbReference>
<dbReference type="InterPro" id="IPR000634">
    <property type="entry name" value="Ser/Thr_deHydtase_PyrdxlP-BS"/>
</dbReference>
<dbReference type="EMBL" id="MVHH01000029">
    <property type="protein sequence ID" value="OQZ95685.1"/>
    <property type="molecule type" value="Genomic_DNA"/>
</dbReference>
<keyword evidence="22" id="KW-1185">Reference proteome</keyword>
<evidence type="ECO:0000256" key="3">
    <source>
        <dbReference type="ARBA" id="ARBA00004979"/>
    </source>
</evidence>
<reference evidence="19 22" key="3">
    <citation type="submission" date="2016-12" db="EMBL/GenBank/DDBJ databases">
        <title>The new phylogeny of genus Mycobacterium.</title>
        <authorList>
            <person name="Tortoli E."/>
            <person name="Trovato A."/>
            <person name="Cirillo D.M."/>
        </authorList>
    </citation>
    <scope>NUCLEOTIDE SEQUENCE [LARGE SCALE GENOMIC DNA]</scope>
    <source>
        <strain evidence="19 22">DSM 44942</strain>
    </source>
</reference>
<evidence type="ECO:0000256" key="16">
    <source>
        <dbReference type="PIRSR" id="PIRSR038945-3"/>
    </source>
</evidence>
<evidence type="ECO:0000256" key="11">
    <source>
        <dbReference type="ARBA" id="ARBA00049144"/>
    </source>
</evidence>
<dbReference type="InterPro" id="IPR026260">
    <property type="entry name" value="Thr_Synthase_bac/arc"/>
</dbReference>
<name>A0A0F5MZ16_9MYCO</name>
<evidence type="ECO:0000313" key="20">
    <source>
        <dbReference type="EMBL" id="TXI51813.1"/>
    </source>
</evidence>
<dbReference type="Proteomes" id="UP000321797">
    <property type="component" value="Unassembled WGS sequence"/>
</dbReference>
<evidence type="ECO:0000256" key="2">
    <source>
        <dbReference type="ARBA" id="ARBA00003648"/>
    </source>
</evidence>
<keyword evidence="8 13" id="KW-0791">Threonine biosynthesis</keyword>
<dbReference type="Gene3D" id="3.40.50.1100">
    <property type="match status" value="2"/>
</dbReference>
<proteinExistence type="inferred from homology"/>
<keyword evidence="9 13" id="KW-0663">Pyridoxal phosphate</keyword>
<evidence type="ECO:0000256" key="14">
    <source>
        <dbReference type="PIRSR" id="PIRSR038945-1"/>
    </source>
</evidence>
<dbReference type="SUPFAM" id="SSF53686">
    <property type="entry name" value="Tryptophan synthase beta subunit-like PLP-dependent enzymes"/>
    <property type="match status" value="1"/>
</dbReference>
<accession>A0A0F5MZ16</accession>
<evidence type="ECO:0000256" key="1">
    <source>
        <dbReference type="ARBA" id="ARBA00001933"/>
    </source>
</evidence>
<sequence length="360" mass="37527">MSSTRTPIHRPWPGLINAYRDRLPIGDDWTPVTLHEGGTPLIHAKRISEQTGCTVHLKVEGLNPTGSFKDRGMTMAVTDAVARGQQAVLCASTGNTSASAAAYAARAGITCAVLIPQGKIAMGKLAQAVMHGAKIIQIDGNFDDCLELARKMATDFPTISLVNSVNPVRIEGQKTAAFEIVDALGTAPDIHSLPVGNAGNITAYWKGYREYFADGLTEKLPKMLGTQAAGAAPLVLGEPVKNPETIATAIRIGSPASWTQAVEAQVDSGGRFLAATDDEILAAYHLVAQSEGVFVEPASAASIAGLLKSVEDGWVPRGSTVVCTVTGNGLKDPDTALKGMPEVRAVPVDAAVVVAELGLA</sequence>
<comment type="function">
    <text evidence="2 13">Catalyzes the gamma-elimination of phosphate from L-phosphohomoserine and the beta-addition of water to produce L-threonine.</text>
</comment>
<evidence type="ECO:0000259" key="17">
    <source>
        <dbReference type="Pfam" id="PF00291"/>
    </source>
</evidence>
<evidence type="ECO:0000256" key="13">
    <source>
        <dbReference type="PIRNR" id="PIRNR038945"/>
    </source>
</evidence>
<dbReference type="EMBL" id="LASW01000019">
    <property type="protein sequence ID" value="KKC00059.1"/>
    <property type="molecule type" value="Genomic_DNA"/>
</dbReference>
<dbReference type="Proteomes" id="UP000192327">
    <property type="component" value="Unassembled WGS sequence"/>
</dbReference>
<dbReference type="PROSITE" id="PS00165">
    <property type="entry name" value="DEHYDRATASE_SER_THR"/>
    <property type="match status" value="1"/>
</dbReference>
<evidence type="ECO:0000256" key="10">
    <source>
        <dbReference type="ARBA" id="ARBA00023239"/>
    </source>
</evidence>
<comment type="cofactor">
    <cofactor evidence="1 13 14">
        <name>pyridoxal 5'-phosphate</name>
        <dbReference type="ChEBI" id="CHEBI:597326"/>
    </cofactor>
</comment>
<reference evidence="21" key="1">
    <citation type="submission" date="2015-04" db="EMBL/GenBank/DDBJ databases">
        <title>Genome sequence of Mycobacterium arupense GUC1.</title>
        <authorList>
            <person name="Greninger A.L."/>
            <person name="Cunningham G."/>
            <person name="Chiu C.Y."/>
            <person name="Miller S."/>
        </authorList>
    </citation>
    <scope>NUCLEOTIDE SEQUENCE [LARGE SCALE GENOMIC DNA]</scope>
    <source>
        <strain evidence="21">GUC1</strain>
    </source>
</reference>
<reference evidence="20 23" key="4">
    <citation type="submission" date="2018-09" db="EMBL/GenBank/DDBJ databases">
        <title>Metagenome Assembled Genomes from an Advanced Water Purification Facility.</title>
        <authorList>
            <person name="Stamps B.W."/>
            <person name="Spear J.R."/>
        </authorList>
    </citation>
    <scope>NUCLEOTIDE SEQUENCE [LARGE SCALE GENOMIC DNA]</scope>
    <source>
        <strain evidence="20">Bin_29_2</strain>
    </source>
</reference>
<dbReference type="OrthoDB" id="9778118at2"/>
<dbReference type="InterPro" id="IPR001926">
    <property type="entry name" value="TrpB-like_PALP"/>
</dbReference>
<dbReference type="GO" id="GO:0009088">
    <property type="term" value="P:threonine biosynthetic process"/>
    <property type="evidence" value="ECO:0007669"/>
    <property type="project" value="UniProtKB-UniRule"/>
</dbReference>
<comment type="similarity">
    <text evidence="4 13">Belongs to the threonine synthase family.</text>
</comment>
<comment type="caution">
    <text evidence="18">The sequence shown here is derived from an EMBL/GenBank/DDBJ whole genome shotgun (WGS) entry which is preliminary data.</text>
</comment>
<evidence type="ECO:0000256" key="9">
    <source>
        <dbReference type="ARBA" id="ARBA00022898"/>
    </source>
</evidence>
<keyword evidence="10 13" id="KW-0456">Lyase</keyword>
<dbReference type="InterPro" id="IPR050214">
    <property type="entry name" value="Cys_Synth/Cystath_Beta-Synth"/>
</dbReference>
<gene>
    <name evidence="19" type="ORF">BST15_13770</name>
    <name evidence="20" type="ORF">E6Q54_19775</name>
    <name evidence="18" type="ORF">WR43_06725</name>
</gene>
<evidence type="ECO:0000256" key="8">
    <source>
        <dbReference type="ARBA" id="ARBA00022697"/>
    </source>
</evidence>
<dbReference type="EC" id="4.2.3.1" evidence="5 12"/>
<dbReference type="AlphaFoldDB" id="A0A0F5MZ16"/>
<feature type="modified residue" description="N6-(pyridoxal phosphate)lysine" evidence="15">
    <location>
        <position position="69"/>
    </location>
</feature>
<feature type="binding site" evidence="14">
    <location>
        <begin position="196"/>
        <end position="200"/>
    </location>
    <ligand>
        <name>pyridoxal 5'-phosphate</name>
        <dbReference type="ChEBI" id="CHEBI:597326"/>
    </ligand>
</feature>
<evidence type="ECO:0000256" key="6">
    <source>
        <dbReference type="ARBA" id="ARBA00018679"/>
    </source>
</evidence>
<dbReference type="InterPro" id="IPR036052">
    <property type="entry name" value="TrpB-like_PALP_sf"/>
</dbReference>
<dbReference type="NCBIfam" id="TIGR00260">
    <property type="entry name" value="thrC"/>
    <property type="match status" value="1"/>
</dbReference>
<evidence type="ECO:0000313" key="23">
    <source>
        <dbReference type="Proteomes" id="UP000321797"/>
    </source>
</evidence>
<organism evidence="18 21">
    <name type="scientific">Mycolicibacter arupensis</name>
    <dbReference type="NCBI Taxonomy" id="342002"/>
    <lineage>
        <taxon>Bacteria</taxon>
        <taxon>Bacillati</taxon>
        <taxon>Actinomycetota</taxon>
        <taxon>Actinomycetes</taxon>
        <taxon>Mycobacteriales</taxon>
        <taxon>Mycobacteriaceae</taxon>
        <taxon>Mycolicibacter</taxon>
    </lineage>
</organism>
<evidence type="ECO:0000313" key="18">
    <source>
        <dbReference type="EMBL" id="KKC00059.1"/>
    </source>
</evidence>
<dbReference type="RefSeq" id="WP_046188817.1">
    <property type="nucleotide sequence ID" value="NZ_JACKUJ010000022.1"/>
</dbReference>
<dbReference type="Pfam" id="PF00291">
    <property type="entry name" value="PALP"/>
    <property type="match status" value="1"/>
</dbReference>
<dbReference type="PATRIC" id="fig|342002.3.peg.2153"/>
<evidence type="ECO:0000256" key="5">
    <source>
        <dbReference type="ARBA" id="ARBA00013028"/>
    </source>
</evidence>
<protein>
    <recommendedName>
        <fullName evidence="6 12">Threonine synthase</fullName>
        <ecNumber evidence="5 12">4.2.3.1</ecNumber>
    </recommendedName>
</protein>
<dbReference type="FunFam" id="3.40.50.1100:FF:000014">
    <property type="entry name" value="Threonine synthase"/>
    <property type="match status" value="1"/>
</dbReference>
<evidence type="ECO:0000256" key="4">
    <source>
        <dbReference type="ARBA" id="ARBA00005517"/>
    </source>
</evidence>
<feature type="domain" description="Tryptophan synthase beta chain-like PALP" evidence="17">
    <location>
        <begin position="32"/>
        <end position="327"/>
    </location>
</feature>
<feature type="binding site" evidence="14">
    <location>
        <position position="95"/>
    </location>
    <ligand>
        <name>pyridoxal 5'-phosphate</name>
        <dbReference type="ChEBI" id="CHEBI:597326"/>
    </ligand>
</feature>
<evidence type="ECO:0000256" key="7">
    <source>
        <dbReference type="ARBA" id="ARBA00022605"/>
    </source>
</evidence>
<keyword evidence="7 13" id="KW-0028">Amino-acid biosynthesis</keyword>
<comment type="catalytic activity">
    <reaction evidence="11 13">
        <text>O-phospho-L-homoserine + H2O = L-threonine + phosphate</text>
        <dbReference type="Rhea" id="RHEA:10840"/>
        <dbReference type="ChEBI" id="CHEBI:15377"/>
        <dbReference type="ChEBI" id="CHEBI:43474"/>
        <dbReference type="ChEBI" id="CHEBI:57590"/>
        <dbReference type="ChEBI" id="CHEBI:57926"/>
        <dbReference type="EC" id="4.2.3.1"/>
    </reaction>
</comment>
<dbReference type="PIRSF" id="PIRSF038945">
    <property type="entry name" value="Thr_synthase"/>
    <property type="match status" value="1"/>
</dbReference>
<dbReference type="PANTHER" id="PTHR10314">
    <property type="entry name" value="CYSTATHIONINE BETA-SYNTHASE"/>
    <property type="match status" value="1"/>
</dbReference>